<evidence type="ECO:0000313" key="2">
    <source>
        <dbReference type="Proteomes" id="UP000241818"/>
    </source>
</evidence>
<gene>
    <name evidence="1" type="ORF">M430DRAFT_28380</name>
</gene>
<dbReference type="AlphaFoldDB" id="A0A2T3AZN4"/>
<dbReference type="RefSeq" id="XP_024720126.1">
    <property type="nucleotide sequence ID" value="XM_024865782.1"/>
</dbReference>
<name>A0A2T3AZN4_AMORE</name>
<reference evidence="1 2" key="1">
    <citation type="journal article" date="2018" name="New Phytol.">
        <title>Comparative genomics and transcriptomics depict ericoid mycorrhizal fungi as versatile saprotrophs and plant mutualists.</title>
        <authorList>
            <person name="Martino E."/>
            <person name="Morin E."/>
            <person name="Grelet G.A."/>
            <person name="Kuo A."/>
            <person name="Kohler A."/>
            <person name="Daghino S."/>
            <person name="Barry K.W."/>
            <person name="Cichocki N."/>
            <person name="Clum A."/>
            <person name="Dockter R.B."/>
            <person name="Hainaut M."/>
            <person name="Kuo R.C."/>
            <person name="LaButti K."/>
            <person name="Lindahl B.D."/>
            <person name="Lindquist E.A."/>
            <person name="Lipzen A."/>
            <person name="Khouja H.R."/>
            <person name="Magnuson J."/>
            <person name="Murat C."/>
            <person name="Ohm R.A."/>
            <person name="Singer S.W."/>
            <person name="Spatafora J.W."/>
            <person name="Wang M."/>
            <person name="Veneault-Fourrey C."/>
            <person name="Henrissat B."/>
            <person name="Grigoriev I.V."/>
            <person name="Martin F.M."/>
            <person name="Perotto S."/>
        </authorList>
    </citation>
    <scope>NUCLEOTIDE SEQUENCE [LARGE SCALE GENOMIC DNA]</scope>
    <source>
        <strain evidence="1 2">ATCC 22711</strain>
    </source>
</reference>
<keyword evidence="2" id="KW-1185">Reference proteome</keyword>
<dbReference type="EMBL" id="KZ679012">
    <property type="protein sequence ID" value="PSS16618.1"/>
    <property type="molecule type" value="Genomic_DNA"/>
</dbReference>
<dbReference type="Proteomes" id="UP000241818">
    <property type="component" value="Unassembled WGS sequence"/>
</dbReference>
<protein>
    <submittedName>
        <fullName evidence="1">Uncharacterized protein</fullName>
    </submittedName>
</protein>
<proteinExistence type="predicted"/>
<organism evidence="1 2">
    <name type="scientific">Amorphotheca resinae ATCC 22711</name>
    <dbReference type="NCBI Taxonomy" id="857342"/>
    <lineage>
        <taxon>Eukaryota</taxon>
        <taxon>Fungi</taxon>
        <taxon>Dikarya</taxon>
        <taxon>Ascomycota</taxon>
        <taxon>Pezizomycotina</taxon>
        <taxon>Leotiomycetes</taxon>
        <taxon>Helotiales</taxon>
        <taxon>Amorphothecaceae</taxon>
        <taxon>Amorphotheca</taxon>
    </lineage>
</organism>
<dbReference type="GeneID" id="36573863"/>
<accession>A0A2T3AZN4</accession>
<sequence length="154" mass="17500">MKSIRAYGKLYQTQVAADSHLHPTAQPMDSDFAGWASNGGPAVLIPEKREGGVVVTRRYFKYFNFRDACRPMTFGNLSTKANQPYHTARANHPYQVMERHLFPRNRVFLSGSQGSKYPHNFSSLQPHKDERTRVRLEAGSLQGNGVRSSRYLIN</sequence>
<evidence type="ECO:0000313" key="1">
    <source>
        <dbReference type="EMBL" id="PSS16618.1"/>
    </source>
</evidence>
<dbReference type="InParanoid" id="A0A2T3AZN4"/>